<dbReference type="PANTHER" id="PTHR42801">
    <property type="entry name" value="THIOREDOXIN-DEPENDENT PEROXIDE REDUCTASE"/>
    <property type="match status" value="1"/>
</dbReference>
<comment type="catalytic activity">
    <reaction evidence="9">
        <text>a hydroperoxide + [thioredoxin]-dithiol = an alcohol + [thioredoxin]-disulfide + H2O</text>
        <dbReference type="Rhea" id="RHEA:62620"/>
        <dbReference type="Rhea" id="RHEA-COMP:10698"/>
        <dbReference type="Rhea" id="RHEA-COMP:10700"/>
        <dbReference type="ChEBI" id="CHEBI:15377"/>
        <dbReference type="ChEBI" id="CHEBI:29950"/>
        <dbReference type="ChEBI" id="CHEBI:30879"/>
        <dbReference type="ChEBI" id="CHEBI:35924"/>
        <dbReference type="ChEBI" id="CHEBI:50058"/>
        <dbReference type="EC" id="1.11.1.24"/>
    </reaction>
</comment>
<dbReference type="PANTHER" id="PTHR42801:SF4">
    <property type="entry name" value="AHPC_TSA FAMILY PROTEIN"/>
    <property type="match status" value="1"/>
</dbReference>
<dbReference type="Proteomes" id="UP000610611">
    <property type="component" value="Unassembled WGS sequence"/>
</dbReference>
<dbReference type="Pfam" id="PF00578">
    <property type="entry name" value="AhpC-TSA"/>
    <property type="match status" value="1"/>
</dbReference>
<dbReference type="GO" id="GO:0045454">
    <property type="term" value="P:cell redox homeostasis"/>
    <property type="evidence" value="ECO:0007669"/>
    <property type="project" value="TreeGrafter"/>
</dbReference>
<keyword evidence="4" id="KW-0560">Oxidoreductase</keyword>
<keyword evidence="3" id="KW-0049">Antioxidant</keyword>
<keyword evidence="2" id="KW-0575">Peroxidase</keyword>
<evidence type="ECO:0000256" key="8">
    <source>
        <dbReference type="ARBA" id="ARBA00038489"/>
    </source>
</evidence>
<organism evidence="11 13">
    <name type="scientific">Haloarcula rubripromontorii</name>
    <dbReference type="NCBI Taxonomy" id="1705562"/>
    <lineage>
        <taxon>Archaea</taxon>
        <taxon>Methanobacteriati</taxon>
        <taxon>Methanobacteriota</taxon>
        <taxon>Stenosarchaea group</taxon>
        <taxon>Halobacteria</taxon>
        <taxon>Halobacteriales</taxon>
        <taxon>Haloarculaceae</taxon>
        <taxon>Haloarcula</taxon>
    </lineage>
</organism>
<dbReference type="SUPFAM" id="SSF52833">
    <property type="entry name" value="Thioredoxin-like"/>
    <property type="match status" value="1"/>
</dbReference>
<dbReference type="GO" id="GO:0008379">
    <property type="term" value="F:thioredoxin peroxidase activity"/>
    <property type="evidence" value="ECO:0007669"/>
    <property type="project" value="TreeGrafter"/>
</dbReference>
<protein>
    <recommendedName>
        <fullName evidence="1">thioredoxin-dependent peroxiredoxin</fullName>
        <ecNumber evidence="1">1.11.1.24</ecNumber>
    </recommendedName>
    <alternativeName>
        <fullName evidence="7">Thioredoxin peroxidase</fullName>
    </alternativeName>
</protein>
<sequence>MVLEPGTDVPTIRATNQHGDAVQPGFEAPTVLYFYPADDTPGCTTEATQFEALAERFVDAGVELYGVSTDGVESHREFAAANDLSFDLLADPEGRLCEAFDVPRVDGRSQRTTYVIAKERVVAVYERVGPDGHAASVFEDLVDTGLVRAE</sequence>
<dbReference type="GO" id="GO:0034599">
    <property type="term" value="P:cellular response to oxidative stress"/>
    <property type="evidence" value="ECO:0007669"/>
    <property type="project" value="TreeGrafter"/>
</dbReference>
<evidence type="ECO:0000256" key="7">
    <source>
        <dbReference type="ARBA" id="ARBA00032824"/>
    </source>
</evidence>
<evidence type="ECO:0000256" key="5">
    <source>
        <dbReference type="ARBA" id="ARBA00023157"/>
    </source>
</evidence>
<dbReference type="GO" id="GO:0005737">
    <property type="term" value="C:cytoplasm"/>
    <property type="evidence" value="ECO:0007669"/>
    <property type="project" value="TreeGrafter"/>
</dbReference>
<comment type="caution">
    <text evidence="11">The sequence shown here is derived from an EMBL/GenBank/DDBJ whole genome shotgun (WGS) entry which is preliminary data.</text>
</comment>
<proteinExistence type="inferred from homology"/>
<gene>
    <name evidence="11" type="ORF">AMS69_05110</name>
    <name evidence="12" type="ORF">GOC83_01265</name>
</gene>
<evidence type="ECO:0000313" key="13">
    <source>
        <dbReference type="Proteomes" id="UP000037729"/>
    </source>
</evidence>
<evidence type="ECO:0000256" key="9">
    <source>
        <dbReference type="ARBA" id="ARBA00049091"/>
    </source>
</evidence>
<accession>A0A0N0BQD1</accession>
<dbReference type="InterPro" id="IPR036249">
    <property type="entry name" value="Thioredoxin-like_sf"/>
</dbReference>
<keyword evidence="6" id="KW-0676">Redox-active center</keyword>
<dbReference type="STRING" id="1705562.AMS69_05110"/>
<dbReference type="EMBL" id="WOWB01000001">
    <property type="protein sequence ID" value="NLV04767.1"/>
    <property type="molecule type" value="Genomic_DNA"/>
</dbReference>
<evidence type="ECO:0000256" key="6">
    <source>
        <dbReference type="ARBA" id="ARBA00023284"/>
    </source>
</evidence>
<keyword evidence="13" id="KW-1185">Reference proteome</keyword>
<evidence type="ECO:0000256" key="2">
    <source>
        <dbReference type="ARBA" id="ARBA00022559"/>
    </source>
</evidence>
<dbReference type="OrthoDB" id="145578at2157"/>
<reference evidence="12" key="2">
    <citation type="submission" date="2019-12" db="EMBL/GenBank/DDBJ databases">
        <title>The whole-genome sequencing of Haloarcula japonica strain pws8.</title>
        <authorList>
            <person name="Verma D.K."/>
            <person name="Gopal K."/>
            <person name="Prasad E.S."/>
        </authorList>
    </citation>
    <scope>NUCLEOTIDE SEQUENCE</scope>
    <source>
        <strain evidence="12">Pws8</strain>
    </source>
</reference>
<dbReference type="AlphaFoldDB" id="A0A0N0BQD1"/>
<name>A0A0N0BQD1_9EURY</name>
<keyword evidence="5" id="KW-1015">Disulfide bond</keyword>
<evidence type="ECO:0000259" key="10">
    <source>
        <dbReference type="PROSITE" id="PS51352"/>
    </source>
</evidence>
<evidence type="ECO:0000313" key="12">
    <source>
        <dbReference type="EMBL" id="NLV04767.1"/>
    </source>
</evidence>
<evidence type="ECO:0000256" key="1">
    <source>
        <dbReference type="ARBA" id="ARBA00013017"/>
    </source>
</evidence>
<dbReference type="Proteomes" id="UP000037729">
    <property type="component" value="Unassembled WGS sequence"/>
</dbReference>
<comment type="similarity">
    <text evidence="8">Belongs to the peroxiredoxin family. BCP/PrxQ subfamily.</text>
</comment>
<evidence type="ECO:0000313" key="11">
    <source>
        <dbReference type="EMBL" id="KOX95230.1"/>
    </source>
</evidence>
<feature type="domain" description="Thioredoxin" evidence="10">
    <location>
        <begin position="3"/>
        <end position="147"/>
    </location>
</feature>
<evidence type="ECO:0000256" key="4">
    <source>
        <dbReference type="ARBA" id="ARBA00023002"/>
    </source>
</evidence>
<dbReference type="EC" id="1.11.1.24" evidence="1"/>
<reference evidence="11 13" key="1">
    <citation type="submission" date="2015-08" db="EMBL/GenBank/DDBJ databases">
        <title>Genomes of Isolates from Cabo Rojo, PR.</title>
        <authorList>
            <person name="Sanchez-Nieves R.L."/>
            <person name="Montalvo-Rodriguez R."/>
        </authorList>
    </citation>
    <scope>NUCLEOTIDE SEQUENCE [LARGE SCALE GENOMIC DNA]</scope>
    <source>
        <strain evidence="11 13">SL3</strain>
    </source>
</reference>
<evidence type="ECO:0000256" key="3">
    <source>
        <dbReference type="ARBA" id="ARBA00022862"/>
    </source>
</evidence>
<dbReference type="InterPro" id="IPR013766">
    <property type="entry name" value="Thioredoxin_domain"/>
</dbReference>
<dbReference type="PROSITE" id="PS51352">
    <property type="entry name" value="THIOREDOXIN_2"/>
    <property type="match status" value="1"/>
</dbReference>
<dbReference type="Gene3D" id="3.40.30.10">
    <property type="entry name" value="Glutaredoxin"/>
    <property type="match status" value="1"/>
</dbReference>
<dbReference type="InterPro" id="IPR050924">
    <property type="entry name" value="Peroxiredoxin_BCP/PrxQ"/>
</dbReference>
<dbReference type="InterPro" id="IPR000866">
    <property type="entry name" value="AhpC/TSA"/>
</dbReference>
<dbReference type="RefSeq" id="WP_053966981.1">
    <property type="nucleotide sequence ID" value="NZ_JAWJXX010000021.1"/>
</dbReference>
<dbReference type="PATRIC" id="fig|1705562.3.peg.2009"/>
<dbReference type="CDD" id="cd03017">
    <property type="entry name" value="PRX_BCP"/>
    <property type="match status" value="1"/>
</dbReference>
<dbReference type="EMBL" id="LIUF01000001">
    <property type="protein sequence ID" value="KOX95230.1"/>
    <property type="molecule type" value="Genomic_DNA"/>
</dbReference>